<organism evidence="2 3">
    <name type="scientific">Candidatus Woykebacteria bacterium GWA1_44_8</name>
    <dbReference type="NCBI Taxonomy" id="1802591"/>
    <lineage>
        <taxon>Bacteria</taxon>
        <taxon>Candidatus Woykeibacteriota</taxon>
    </lineage>
</organism>
<evidence type="ECO:0000313" key="3">
    <source>
        <dbReference type="Proteomes" id="UP000176299"/>
    </source>
</evidence>
<evidence type="ECO:0000256" key="1">
    <source>
        <dbReference type="SAM" id="Phobius"/>
    </source>
</evidence>
<sequence>MKEEKRSVWGNLIVALALTLPVLFVGLILFTIVGAIDDAITSAQVGGYFWLFLIPAFILSLIYAFVEQKYKIDREREKTVDGLLLYWQDSLAKENKPDPSEKELETVRGMLLERLKVWAWFKPELWNKYYSGEKYSKSLFGMIDNFIPYWENARKSRGY</sequence>
<evidence type="ECO:0000313" key="2">
    <source>
        <dbReference type="EMBL" id="OGY22283.1"/>
    </source>
</evidence>
<keyword evidence="1" id="KW-1133">Transmembrane helix</keyword>
<accession>A0A1G1W3S0</accession>
<comment type="caution">
    <text evidence="2">The sequence shown here is derived from an EMBL/GenBank/DDBJ whole genome shotgun (WGS) entry which is preliminary data.</text>
</comment>
<dbReference type="Proteomes" id="UP000176299">
    <property type="component" value="Unassembled WGS sequence"/>
</dbReference>
<dbReference type="STRING" id="1802591.A2113_03385"/>
<reference evidence="2 3" key="1">
    <citation type="journal article" date="2016" name="Nat. Commun.">
        <title>Thousands of microbial genomes shed light on interconnected biogeochemical processes in an aquifer system.</title>
        <authorList>
            <person name="Anantharaman K."/>
            <person name="Brown C.T."/>
            <person name="Hug L.A."/>
            <person name="Sharon I."/>
            <person name="Castelle C.J."/>
            <person name="Probst A.J."/>
            <person name="Thomas B.C."/>
            <person name="Singh A."/>
            <person name="Wilkins M.J."/>
            <person name="Karaoz U."/>
            <person name="Brodie E.L."/>
            <person name="Williams K.H."/>
            <person name="Hubbard S.S."/>
            <person name="Banfield J.F."/>
        </authorList>
    </citation>
    <scope>NUCLEOTIDE SEQUENCE [LARGE SCALE GENOMIC DNA]</scope>
</reference>
<gene>
    <name evidence="2" type="ORF">A2113_03385</name>
</gene>
<keyword evidence="1" id="KW-0812">Transmembrane</keyword>
<keyword evidence="1" id="KW-0472">Membrane</keyword>
<dbReference type="AlphaFoldDB" id="A0A1G1W3S0"/>
<dbReference type="EMBL" id="MHCN01000007">
    <property type="protein sequence ID" value="OGY22283.1"/>
    <property type="molecule type" value="Genomic_DNA"/>
</dbReference>
<name>A0A1G1W3S0_9BACT</name>
<protein>
    <submittedName>
        <fullName evidence="2">Uncharacterized protein</fullName>
    </submittedName>
</protein>
<feature type="transmembrane region" description="Helical" evidence="1">
    <location>
        <begin position="12"/>
        <end position="36"/>
    </location>
</feature>
<feature type="transmembrane region" description="Helical" evidence="1">
    <location>
        <begin position="48"/>
        <end position="66"/>
    </location>
</feature>
<proteinExistence type="predicted"/>